<reference evidence="1" key="1">
    <citation type="submission" date="2021-09" db="EMBL/GenBank/DDBJ databases">
        <title>Isolation and characterization of 3-chlorobenzoate degrading bacteria from soils in Shizuoka.</title>
        <authorList>
            <person name="Ifat A."/>
            <person name="Ogawa N."/>
            <person name="Kimbara K."/>
            <person name="Moriuchi R."/>
            <person name="Dohra H."/>
            <person name="Shintani M."/>
        </authorList>
    </citation>
    <scope>NUCLEOTIDE SEQUENCE</scope>
    <source>
        <strain evidence="1">19CS2-2</strain>
    </source>
</reference>
<gene>
    <name evidence="1" type="ORF">CBA19CS22_39785</name>
</gene>
<protein>
    <submittedName>
        <fullName evidence="1">Uncharacterized protein</fullName>
    </submittedName>
</protein>
<accession>A0ACB5R5Z1</accession>
<comment type="caution">
    <text evidence="1">The sequence shown here is derived from an EMBL/GenBank/DDBJ whole genome shotgun (WGS) entry which is preliminary data.</text>
</comment>
<proteinExistence type="predicted"/>
<keyword evidence="2" id="KW-1185">Reference proteome</keyword>
<name>A0ACB5R5Z1_9BURK</name>
<evidence type="ECO:0000313" key="1">
    <source>
        <dbReference type="EMBL" id="GJH22821.1"/>
    </source>
</evidence>
<dbReference type="EMBL" id="BPUR01000056">
    <property type="protein sequence ID" value="GJH22821.1"/>
    <property type="molecule type" value="Genomic_DNA"/>
</dbReference>
<evidence type="ECO:0000313" key="2">
    <source>
        <dbReference type="Proteomes" id="UP001055013"/>
    </source>
</evidence>
<organism evidence="1 2">
    <name type="scientific">Caballeronia novacaledonica</name>
    <dbReference type="NCBI Taxonomy" id="1544861"/>
    <lineage>
        <taxon>Bacteria</taxon>
        <taxon>Pseudomonadati</taxon>
        <taxon>Pseudomonadota</taxon>
        <taxon>Betaproteobacteria</taxon>
        <taxon>Burkholderiales</taxon>
        <taxon>Burkholderiaceae</taxon>
        <taxon>Caballeronia</taxon>
    </lineage>
</organism>
<dbReference type="Proteomes" id="UP001055013">
    <property type="component" value="Unassembled WGS sequence"/>
</dbReference>
<sequence>MKPLKTLATAATLAAAGAITVVPAEAKLSANGVSLNGMVMNGAIAAGIETGQPVAVTLPDGSSYAVR</sequence>